<proteinExistence type="predicted"/>
<reference evidence="1 2" key="1">
    <citation type="submission" date="2021-03" db="EMBL/GenBank/DDBJ databases">
        <title>Human Oral Microbial Genomes.</title>
        <authorList>
            <person name="Johnston C.D."/>
            <person name="Chen T."/>
            <person name="Dewhirst F.E."/>
        </authorList>
    </citation>
    <scope>NUCLEOTIDE SEQUENCE [LARGE SCALE GENOMIC DNA]</scope>
    <source>
        <strain evidence="1 2">W1435</strain>
    </source>
</reference>
<accession>A0ABX7XUA5</accession>
<dbReference type="SUPFAM" id="SSF69318">
    <property type="entry name" value="Integrin alpha N-terminal domain"/>
    <property type="match status" value="1"/>
</dbReference>
<evidence type="ECO:0000313" key="2">
    <source>
        <dbReference type="Proteomes" id="UP000682005"/>
    </source>
</evidence>
<gene>
    <name evidence="1" type="ORF">J5A51_03160</name>
</gene>
<sequence>MKFRLTFKGVGSLSDGVSYTETAIRDIDGDGLPDLIIFDGQAAYHLP</sequence>
<dbReference type="Proteomes" id="UP000682005">
    <property type="component" value="Chromosome 2"/>
</dbReference>
<organism evidence="1 2">
    <name type="scientific">Prevotella fusca JCM 17724</name>
    <dbReference type="NCBI Taxonomy" id="1236517"/>
    <lineage>
        <taxon>Bacteria</taxon>
        <taxon>Pseudomonadati</taxon>
        <taxon>Bacteroidota</taxon>
        <taxon>Bacteroidia</taxon>
        <taxon>Bacteroidales</taxon>
        <taxon>Prevotellaceae</taxon>
        <taxon>Prevotella</taxon>
    </lineage>
</organism>
<evidence type="ECO:0008006" key="3">
    <source>
        <dbReference type="Google" id="ProtNLM"/>
    </source>
</evidence>
<protein>
    <recommendedName>
        <fullName evidence="3">VCBS repeat-containing protein</fullName>
    </recommendedName>
</protein>
<name>A0ABX7XUA5_9BACT</name>
<keyword evidence="2" id="KW-1185">Reference proteome</keyword>
<dbReference type="EMBL" id="CP072369">
    <property type="protein sequence ID" value="QUB85291.1"/>
    <property type="molecule type" value="Genomic_DNA"/>
</dbReference>
<dbReference type="RefSeq" id="WP_154663413.1">
    <property type="nucleotide sequence ID" value="NZ_CP012075.1"/>
</dbReference>
<dbReference type="InterPro" id="IPR028994">
    <property type="entry name" value="Integrin_alpha_N"/>
</dbReference>
<evidence type="ECO:0000313" key="1">
    <source>
        <dbReference type="EMBL" id="QUB85291.1"/>
    </source>
</evidence>